<evidence type="ECO:0000313" key="3">
    <source>
        <dbReference type="Proteomes" id="UP001276854"/>
    </source>
</evidence>
<reference evidence="2 3" key="1">
    <citation type="submission" date="2023-10" db="EMBL/GenBank/DDBJ databases">
        <title>A novel Glycoside Hydrolase 43-Like Enzyme from Clostrdium boliviensis is an Endo-xylanase, and a Candidate for Xylooligosaccharides Production from Different Xylan Substrates.</title>
        <authorList>
            <person name="Alvarez M.T."/>
            <person name="Rocabado-Villegas L.R."/>
            <person name="Salas-Veizaga D.M."/>
            <person name="Linares-Pasten J.A."/>
            <person name="Gudmundsdottir E.E."/>
            <person name="Hreggvidsson G.O."/>
            <person name="Adlercreutz P."/>
            <person name="Nordberg Karlsson E."/>
        </authorList>
    </citation>
    <scope>NUCLEOTIDE SEQUENCE [LARGE SCALE GENOMIC DNA]</scope>
    <source>
        <strain evidence="2 3">E-1</strain>
    </source>
</reference>
<feature type="region of interest" description="Disordered" evidence="1">
    <location>
        <begin position="41"/>
        <end position="90"/>
    </location>
</feature>
<dbReference type="Proteomes" id="UP001276854">
    <property type="component" value="Unassembled WGS sequence"/>
</dbReference>
<gene>
    <name evidence="2" type="ORF">RZO55_20175</name>
</gene>
<sequence>MKVFAPNKQYTGTSASVPFCNGVGETEDPRLLHWFKSHGYEVEGLPESEDPAEDQREPQEEIPEVPEENAEKEPDKEVKKGKSAGQKAGE</sequence>
<evidence type="ECO:0000313" key="2">
    <source>
        <dbReference type="EMBL" id="MDW2799892.1"/>
    </source>
</evidence>
<name>A0ABU4GQH8_9CLOT</name>
<protein>
    <submittedName>
        <fullName evidence="2">Uncharacterized protein</fullName>
    </submittedName>
</protein>
<dbReference type="RefSeq" id="WP_318066079.1">
    <property type="nucleotide sequence ID" value="NZ_JAWONS010000286.1"/>
</dbReference>
<organism evidence="2 3">
    <name type="scientific">Clostridium boliviensis</name>
    <dbReference type="NCBI Taxonomy" id="318465"/>
    <lineage>
        <taxon>Bacteria</taxon>
        <taxon>Bacillati</taxon>
        <taxon>Bacillota</taxon>
        <taxon>Clostridia</taxon>
        <taxon>Eubacteriales</taxon>
        <taxon>Clostridiaceae</taxon>
        <taxon>Clostridium</taxon>
    </lineage>
</organism>
<proteinExistence type="predicted"/>
<evidence type="ECO:0000256" key="1">
    <source>
        <dbReference type="SAM" id="MobiDB-lite"/>
    </source>
</evidence>
<keyword evidence="3" id="KW-1185">Reference proteome</keyword>
<accession>A0ABU4GQH8</accession>
<comment type="caution">
    <text evidence="2">The sequence shown here is derived from an EMBL/GenBank/DDBJ whole genome shotgun (WGS) entry which is preliminary data.</text>
</comment>
<feature type="compositionally biased region" description="Basic and acidic residues" evidence="1">
    <location>
        <begin position="69"/>
        <end position="80"/>
    </location>
</feature>
<feature type="region of interest" description="Disordered" evidence="1">
    <location>
        <begin position="1"/>
        <end position="21"/>
    </location>
</feature>
<dbReference type="EMBL" id="JAWONS010000286">
    <property type="protein sequence ID" value="MDW2799892.1"/>
    <property type="molecule type" value="Genomic_DNA"/>
</dbReference>